<keyword evidence="4 6" id="KW-0862">Zinc</keyword>
<evidence type="ECO:0000256" key="5">
    <source>
        <dbReference type="ARBA" id="ARBA00023049"/>
    </source>
</evidence>
<evidence type="ECO:0000256" key="3">
    <source>
        <dbReference type="ARBA" id="ARBA00022801"/>
    </source>
</evidence>
<dbReference type="Proteomes" id="UP000626697">
    <property type="component" value="Unassembled WGS sequence"/>
</dbReference>
<keyword evidence="5 6" id="KW-0482">Metalloprotease</keyword>
<dbReference type="InterPro" id="IPR034006">
    <property type="entry name" value="M3B_PepF_2"/>
</dbReference>
<dbReference type="CDD" id="cd09607">
    <property type="entry name" value="M3B_PepF"/>
    <property type="match status" value="1"/>
</dbReference>
<dbReference type="PANTHER" id="PTHR34217">
    <property type="entry name" value="METAL-DEPENDENT CARBOXYPEPTIDASE"/>
    <property type="match status" value="1"/>
</dbReference>
<evidence type="ECO:0000259" key="8">
    <source>
        <dbReference type="Pfam" id="PF08439"/>
    </source>
</evidence>
<dbReference type="SUPFAM" id="SSF55486">
    <property type="entry name" value="Metalloproteases ('zincins'), catalytic domain"/>
    <property type="match status" value="1"/>
</dbReference>
<organism evidence="9 10">
    <name type="scientific">Peribacillus huizhouensis</name>
    <dbReference type="NCBI Taxonomy" id="1501239"/>
    <lineage>
        <taxon>Bacteria</taxon>
        <taxon>Bacillati</taxon>
        <taxon>Bacillota</taxon>
        <taxon>Bacilli</taxon>
        <taxon>Bacillales</taxon>
        <taxon>Bacillaceae</taxon>
        <taxon>Peribacillus</taxon>
    </lineage>
</organism>
<protein>
    <submittedName>
        <fullName evidence="9">PepF/M3 family oligoendopeptidase</fullName>
    </submittedName>
</protein>
<reference evidence="9 10" key="1">
    <citation type="submission" date="2020-08" db="EMBL/GenBank/DDBJ databases">
        <title>Genomic Encyclopedia of Type Strains, Phase IV (KMG-IV): sequencing the most valuable type-strain genomes for metagenomic binning, comparative biology and taxonomic classification.</title>
        <authorList>
            <person name="Goeker M."/>
        </authorList>
    </citation>
    <scope>NUCLEOTIDE SEQUENCE [LARGE SCALE GENOMIC DNA]</scope>
    <source>
        <strain evidence="9 10">DSM 105481</strain>
    </source>
</reference>
<sequence length="602" mass="68638">MAYPITWDLDVFFKGGSASQEFAAFLDQLRIEIGEFDTLVSGWKVKSVEQDQHLLESAMELFEQSGKKIRQAGAFVSCLEAQDVKDKKANELRGQITKQSATFQNALTKFDQKLVALDEEFFQNVLKKEPLKELKYILNERRERAMEKLSVDEESLINALSVDGYHGWSQLYDTIVATIHIPFEENGEVKQLSVGQAANKFSDPDQDVRNRIFTAWEHAWEEHSDVLAKTLNHLAGFRLSVYEKRGWKDVIKEPLEINRMSEETLDSMWSVIAEHKEPLVRFLNRKAELLGVEKLSWSDLEAPITTSTKTSVMSYQEGAEFILKHFSKFGSELESFTKKAFEDGWIEAQDRPNKRPGGFCTGFPVSGQSRIFMTYSGTPSNVSTLAHELGHAFHSYALKDTHTLNRAYAMNVAETASTFAEMIVADASVKEASSESERISLLEDKIQRTIALLMNIHARFLFETRFYEERKQGMVSSGKLNELMMEAQKEAYGEALSEYHPTFWASKLHFYITGVPFYNFPYTFGYLFSLGIYAKAQKEGKGFEAKYIALLKDTGSMRVEELASKHLGVDIARREFWEDAVGTCLKDIEEFFELTDPLVKQA</sequence>
<dbReference type="InterPro" id="IPR013647">
    <property type="entry name" value="OligopepF_N_dom"/>
</dbReference>
<accession>A0ABR6CKK4</accession>
<dbReference type="InterPro" id="IPR011977">
    <property type="entry name" value="Pept_M3B_clade3"/>
</dbReference>
<evidence type="ECO:0000256" key="4">
    <source>
        <dbReference type="ARBA" id="ARBA00022833"/>
    </source>
</evidence>
<dbReference type="Gene3D" id="1.10.1370.20">
    <property type="entry name" value="Oligoendopeptidase f, C-terminal domain"/>
    <property type="match status" value="1"/>
</dbReference>
<dbReference type="InterPro" id="IPR001567">
    <property type="entry name" value="Pept_M3A_M3B_dom"/>
</dbReference>
<evidence type="ECO:0000313" key="10">
    <source>
        <dbReference type="Proteomes" id="UP000626697"/>
    </source>
</evidence>
<evidence type="ECO:0000313" key="9">
    <source>
        <dbReference type="EMBL" id="MBA9025517.1"/>
    </source>
</evidence>
<dbReference type="NCBIfam" id="TIGR02290">
    <property type="entry name" value="M3_fam_3"/>
    <property type="match status" value="1"/>
</dbReference>
<dbReference type="InterPro" id="IPR042088">
    <property type="entry name" value="OligoPept_F_C"/>
</dbReference>
<dbReference type="PANTHER" id="PTHR34217:SF1">
    <property type="entry name" value="CARBOXYPEPTIDASE 1"/>
    <property type="match status" value="1"/>
</dbReference>
<dbReference type="EMBL" id="JACJHX010000002">
    <property type="protein sequence ID" value="MBA9025517.1"/>
    <property type="molecule type" value="Genomic_DNA"/>
</dbReference>
<name>A0ABR6CKK4_9BACI</name>
<comment type="caution">
    <text evidence="9">The sequence shown here is derived from an EMBL/GenBank/DDBJ whole genome shotgun (WGS) entry which is preliminary data.</text>
</comment>
<evidence type="ECO:0000256" key="1">
    <source>
        <dbReference type="ARBA" id="ARBA00022670"/>
    </source>
</evidence>
<gene>
    <name evidence="9" type="ORF">HNP81_000800</name>
</gene>
<evidence type="ECO:0000259" key="7">
    <source>
        <dbReference type="Pfam" id="PF01432"/>
    </source>
</evidence>
<keyword evidence="1 6" id="KW-0645">Protease</keyword>
<feature type="domain" description="Oligopeptidase F N-terminal" evidence="8">
    <location>
        <begin position="114"/>
        <end position="179"/>
    </location>
</feature>
<comment type="cofactor">
    <cofactor evidence="6">
        <name>Zn(2+)</name>
        <dbReference type="ChEBI" id="CHEBI:29105"/>
    </cofactor>
    <text evidence="6">Binds 1 zinc ion.</text>
</comment>
<dbReference type="Pfam" id="PF01432">
    <property type="entry name" value="Peptidase_M3"/>
    <property type="match status" value="1"/>
</dbReference>
<keyword evidence="10" id="KW-1185">Reference proteome</keyword>
<dbReference type="Gene3D" id="1.20.140.70">
    <property type="entry name" value="Oligopeptidase f, N-terminal domain"/>
    <property type="match status" value="1"/>
</dbReference>
<dbReference type="RefSeq" id="WP_182501617.1">
    <property type="nucleotide sequence ID" value="NZ_JACJHX010000002.1"/>
</dbReference>
<proteinExistence type="inferred from homology"/>
<keyword evidence="2 6" id="KW-0479">Metal-binding</keyword>
<evidence type="ECO:0000256" key="6">
    <source>
        <dbReference type="RuleBase" id="RU003435"/>
    </source>
</evidence>
<evidence type="ECO:0000256" key="2">
    <source>
        <dbReference type="ARBA" id="ARBA00022723"/>
    </source>
</evidence>
<keyword evidence="3 6" id="KW-0378">Hydrolase</keyword>
<dbReference type="InterPro" id="IPR001333">
    <property type="entry name" value="Peptidase_M32_Taq"/>
</dbReference>
<feature type="domain" description="Peptidase M3A/M3B catalytic" evidence="7">
    <location>
        <begin position="202"/>
        <end position="580"/>
    </location>
</feature>
<dbReference type="Pfam" id="PF08439">
    <property type="entry name" value="Peptidase_M3_N"/>
    <property type="match status" value="1"/>
</dbReference>
<comment type="similarity">
    <text evidence="6">Belongs to the peptidase M3 family.</text>
</comment>